<feature type="non-terminal residue" evidence="1">
    <location>
        <position position="84"/>
    </location>
</feature>
<dbReference type="AlphaFoldDB" id="A0A8S0RL74"/>
<feature type="non-terminal residue" evidence="1">
    <location>
        <position position="1"/>
    </location>
</feature>
<protein>
    <submittedName>
        <fullName evidence="1">Ankyrin repeat family, partial</fullName>
    </submittedName>
</protein>
<dbReference type="Gene3D" id="3.40.50.150">
    <property type="entry name" value="Vaccinia Virus protein VP39"/>
    <property type="match status" value="1"/>
</dbReference>
<organism evidence="1 2">
    <name type="scientific">Olea europaea subsp. europaea</name>
    <dbReference type="NCBI Taxonomy" id="158383"/>
    <lineage>
        <taxon>Eukaryota</taxon>
        <taxon>Viridiplantae</taxon>
        <taxon>Streptophyta</taxon>
        <taxon>Embryophyta</taxon>
        <taxon>Tracheophyta</taxon>
        <taxon>Spermatophyta</taxon>
        <taxon>Magnoliopsida</taxon>
        <taxon>eudicotyledons</taxon>
        <taxon>Gunneridae</taxon>
        <taxon>Pentapetalae</taxon>
        <taxon>asterids</taxon>
        <taxon>lamiids</taxon>
        <taxon>Lamiales</taxon>
        <taxon>Oleaceae</taxon>
        <taxon>Oleeae</taxon>
        <taxon>Olea</taxon>
    </lineage>
</organism>
<gene>
    <name evidence="1" type="ORF">OLEA9_D001964</name>
</gene>
<proteinExistence type="predicted"/>
<dbReference type="Proteomes" id="UP000594638">
    <property type="component" value="Unassembled WGS sequence"/>
</dbReference>
<name>A0A8S0RL74_OLEEU</name>
<comment type="caution">
    <text evidence="1">The sequence shown here is derived from an EMBL/GenBank/DDBJ whole genome shotgun (WGS) entry which is preliminary data.</text>
</comment>
<reference evidence="1 2" key="1">
    <citation type="submission" date="2019-12" db="EMBL/GenBank/DDBJ databases">
        <authorList>
            <person name="Alioto T."/>
            <person name="Alioto T."/>
            <person name="Gomez Garrido J."/>
        </authorList>
    </citation>
    <scope>NUCLEOTIDE SEQUENCE [LARGE SCALE GENOMIC DNA]</scope>
</reference>
<accession>A0A8S0RL74</accession>
<sequence length="84" mass="9331">SQCGHILNIGFGMELVDIAIQQYAPISPTIVEAHGEMENVKIVFGFWQNVLSQLEPHDFHSNVNMSAISILLMNLSSLNSELFT</sequence>
<dbReference type="InterPro" id="IPR029063">
    <property type="entry name" value="SAM-dependent_MTases_sf"/>
</dbReference>
<evidence type="ECO:0000313" key="2">
    <source>
        <dbReference type="Proteomes" id="UP000594638"/>
    </source>
</evidence>
<evidence type="ECO:0000313" key="1">
    <source>
        <dbReference type="EMBL" id="CAA2980287.1"/>
    </source>
</evidence>
<dbReference type="EMBL" id="CACTIH010003644">
    <property type="protein sequence ID" value="CAA2980287.1"/>
    <property type="molecule type" value="Genomic_DNA"/>
</dbReference>
<keyword evidence="2" id="KW-1185">Reference proteome</keyword>
<dbReference type="OrthoDB" id="19014at2759"/>
<dbReference type="Gramene" id="OE9D001964T1">
    <property type="protein sequence ID" value="OE9D001964C1"/>
    <property type="gene ID" value="OE9D001964"/>
</dbReference>